<dbReference type="Proteomes" id="UP000094008">
    <property type="component" value="Unassembled WGS sequence"/>
</dbReference>
<dbReference type="EMBL" id="LZSY01000051">
    <property type="protein sequence ID" value="OBB94634.1"/>
    <property type="molecule type" value="Genomic_DNA"/>
</dbReference>
<sequence length="329" mass="35564">MAYDLHYSEIRPQMGNGGIRKPALLAIAAARARYADHDTGRNCRPTNDQLADATGFSVRQVQRANEALRLLGVATEILRGRQRTLTERLASWRLGDRGRGWASVWVLHDSAWLASVIHRLSPHLVGSLFACKSSLLREFTTHKRTPAGARGRGAGRRRCPDKGGSALARSWRAHPGAPPWSRRYSADAWAAMLAGPARHGWTAGDLNQLITDWLGITGRRIPDAPYKPIGLLGAILAWHGAENLDDRPAAADEAREAEELAAAAARVARQVSELTPPNGPDGGGAGRVAAREAALEAVRNAARKRTEEAAVQAAQLQDAVRRARGPEEV</sequence>
<organism evidence="2 3">
    <name type="scientific">Mycolicibacterium peregrinum</name>
    <name type="common">Mycobacterium peregrinum</name>
    <dbReference type="NCBI Taxonomy" id="43304"/>
    <lineage>
        <taxon>Bacteria</taxon>
        <taxon>Bacillati</taxon>
        <taxon>Actinomycetota</taxon>
        <taxon>Actinomycetes</taxon>
        <taxon>Mycobacteriales</taxon>
        <taxon>Mycobacteriaceae</taxon>
        <taxon>Mycolicibacterium</taxon>
    </lineage>
</organism>
<evidence type="ECO:0000313" key="3">
    <source>
        <dbReference type="Proteomes" id="UP000094008"/>
    </source>
</evidence>
<evidence type="ECO:0000256" key="1">
    <source>
        <dbReference type="SAM" id="MobiDB-lite"/>
    </source>
</evidence>
<reference evidence="3" key="1">
    <citation type="submission" date="2016-06" db="EMBL/GenBank/DDBJ databases">
        <authorList>
            <person name="Sutton G."/>
            <person name="Brinkac L."/>
            <person name="Sanka R."/>
            <person name="Adams M."/>
            <person name="Lau E."/>
            <person name="Mehaffy C."/>
            <person name="Tameris M."/>
            <person name="Hatherill M."/>
            <person name="Hanekom W."/>
            <person name="Mahomed H."/>
            <person name="Mcshane H."/>
        </authorList>
    </citation>
    <scope>NUCLEOTIDE SEQUENCE [LARGE SCALE GENOMIC DNA]</scope>
    <source>
        <strain evidence="3">852002-10433_SCH5171157</strain>
    </source>
</reference>
<feature type="region of interest" description="Disordered" evidence="1">
    <location>
        <begin position="144"/>
        <end position="174"/>
    </location>
</feature>
<dbReference type="AlphaFoldDB" id="A0A1A0WBS1"/>
<name>A0A1A0WBS1_MYCPR</name>
<proteinExistence type="predicted"/>
<evidence type="ECO:0000313" key="2">
    <source>
        <dbReference type="EMBL" id="OBB94634.1"/>
    </source>
</evidence>
<gene>
    <name evidence="2" type="ORF">A5779_19465</name>
</gene>
<accession>A0A1A0WBS1</accession>
<comment type="caution">
    <text evidence="2">The sequence shown here is derived from an EMBL/GenBank/DDBJ whole genome shotgun (WGS) entry which is preliminary data.</text>
</comment>
<protein>
    <submittedName>
        <fullName evidence="2">Plasmid replication protein</fullName>
    </submittedName>
</protein>